<feature type="chain" id="PRO_5007286058" description="Cystatin" evidence="1">
    <location>
        <begin position="17"/>
        <end position="139"/>
    </location>
</feature>
<keyword evidence="1" id="KW-0732">Signal</keyword>
<reference evidence="2" key="1">
    <citation type="journal article" date="2016" name="Ticks Tick Borne Dis.">
        <title>De novo assembly and annotation of the salivary gland transcriptome of Rhipicephalus appendiculatus male and female ticks during blood feeding.</title>
        <authorList>
            <person name="de Castro M.H."/>
            <person name="de Klerk D."/>
            <person name="Pienaar R."/>
            <person name="Latif A.A."/>
            <person name="Rees D.J."/>
            <person name="Mans B.J."/>
        </authorList>
    </citation>
    <scope>NUCLEOTIDE SEQUENCE</scope>
    <source>
        <tissue evidence="2">Salivary glands</tissue>
    </source>
</reference>
<feature type="signal peptide" evidence="1">
    <location>
        <begin position="1"/>
        <end position="16"/>
    </location>
</feature>
<sequence length="139" mass="15652">MRLLAVFLVLIVIVIACSDSSVVRIVPKSQYSRYTHIARKLALIISGKNALRLRKIVAITRTGNQVDIVFRSVPTTCDPKMGFPQPRKCPRLKNNLVVGCLGRVKLLGGSLKRVKYPNRKSMTCVVYSLRHPRPTTRPR</sequence>
<evidence type="ECO:0000313" key="2">
    <source>
        <dbReference type="EMBL" id="JAP81838.1"/>
    </source>
</evidence>
<organism evidence="2">
    <name type="scientific">Rhipicephalus appendiculatus</name>
    <name type="common">Brown ear tick</name>
    <dbReference type="NCBI Taxonomy" id="34631"/>
    <lineage>
        <taxon>Eukaryota</taxon>
        <taxon>Metazoa</taxon>
        <taxon>Ecdysozoa</taxon>
        <taxon>Arthropoda</taxon>
        <taxon>Chelicerata</taxon>
        <taxon>Arachnida</taxon>
        <taxon>Acari</taxon>
        <taxon>Parasitiformes</taxon>
        <taxon>Ixodida</taxon>
        <taxon>Ixodoidea</taxon>
        <taxon>Ixodidae</taxon>
        <taxon>Rhipicephalinae</taxon>
        <taxon>Rhipicephalus</taxon>
        <taxon>Rhipicephalus</taxon>
    </lineage>
</organism>
<dbReference type="PROSITE" id="PS51257">
    <property type="entry name" value="PROKAR_LIPOPROTEIN"/>
    <property type="match status" value="1"/>
</dbReference>
<evidence type="ECO:0008006" key="3">
    <source>
        <dbReference type="Google" id="ProtNLM"/>
    </source>
</evidence>
<name>A0A131YTA9_RHIAP</name>
<protein>
    <recommendedName>
        <fullName evidence="3">Cystatin</fullName>
    </recommendedName>
</protein>
<dbReference type="AlphaFoldDB" id="A0A131YTA9"/>
<evidence type="ECO:0000256" key="1">
    <source>
        <dbReference type="SAM" id="SignalP"/>
    </source>
</evidence>
<accession>A0A131YTA9</accession>
<proteinExistence type="predicted"/>
<dbReference type="EMBL" id="GEDV01006719">
    <property type="protein sequence ID" value="JAP81838.1"/>
    <property type="molecule type" value="Transcribed_RNA"/>
</dbReference>